<comment type="caution">
    <text evidence="2">The sequence shown here is derived from an EMBL/GenBank/DDBJ whole genome shotgun (WGS) entry which is preliminary data.</text>
</comment>
<organism evidence="2 3">
    <name type="scientific">Actinomadura litoris</name>
    <dbReference type="NCBI Taxonomy" id="2678616"/>
    <lineage>
        <taxon>Bacteria</taxon>
        <taxon>Bacillati</taxon>
        <taxon>Actinomycetota</taxon>
        <taxon>Actinomycetes</taxon>
        <taxon>Streptosporangiales</taxon>
        <taxon>Thermomonosporaceae</taxon>
        <taxon>Actinomadura</taxon>
    </lineage>
</organism>
<evidence type="ECO:0000256" key="1">
    <source>
        <dbReference type="SAM" id="SignalP"/>
    </source>
</evidence>
<gene>
    <name evidence="2" type="ORF">GNZ18_34670</name>
</gene>
<dbReference type="EMBL" id="WOFH01000015">
    <property type="protein sequence ID" value="MUN41696.1"/>
    <property type="molecule type" value="Genomic_DNA"/>
</dbReference>
<dbReference type="RefSeq" id="WP_156220867.1">
    <property type="nucleotide sequence ID" value="NZ_WOFH01000015.1"/>
</dbReference>
<feature type="signal peptide" evidence="1">
    <location>
        <begin position="1"/>
        <end position="30"/>
    </location>
</feature>
<accession>A0A7K1LBQ4</accession>
<evidence type="ECO:0000313" key="3">
    <source>
        <dbReference type="Proteomes" id="UP000432015"/>
    </source>
</evidence>
<keyword evidence="3" id="KW-1185">Reference proteome</keyword>
<dbReference type="AlphaFoldDB" id="A0A7K1LBQ4"/>
<reference evidence="2 3" key="1">
    <citation type="submission" date="2019-11" db="EMBL/GenBank/DDBJ databases">
        <authorList>
            <person name="Cao P."/>
        </authorList>
    </citation>
    <scope>NUCLEOTIDE SEQUENCE [LARGE SCALE GENOMIC DNA]</scope>
    <source>
        <strain evidence="2 3">NEAU-AAG5</strain>
    </source>
</reference>
<feature type="chain" id="PRO_5029456887" description="Peptidase inhibitor family I36" evidence="1">
    <location>
        <begin position="31"/>
        <end position="131"/>
    </location>
</feature>
<proteinExistence type="predicted"/>
<name>A0A7K1LBQ4_9ACTN</name>
<sequence>MRKLRTVLATTATVAAATALPVGYATSAHAVPSHTQPDHGRVTTAGDGFDCPSGDVCLINDKFVIANKYFHYGTYKLSGKYGWWIVDNNQTGDAHVDLCYNSNGTNCFPGPAAGFYRWVDLTPVNSIRLRR</sequence>
<evidence type="ECO:0000313" key="2">
    <source>
        <dbReference type="EMBL" id="MUN41696.1"/>
    </source>
</evidence>
<dbReference type="Proteomes" id="UP000432015">
    <property type="component" value="Unassembled WGS sequence"/>
</dbReference>
<evidence type="ECO:0008006" key="4">
    <source>
        <dbReference type="Google" id="ProtNLM"/>
    </source>
</evidence>
<protein>
    <recommendedName>
        <fullName evidence="4">Peptidase inhibitor family I36</fullName>
    </recommendedName>
</protein>
<keyword evidence="1" id="KW-0732">Signal</keyword>